<gene>
    <name evidence="2" type="ORF">SNE40_002672</name>
</gene>
<keyword evidence="3" id="KW-1185">Reference proteome</keyword>
<evidence type="ECO:0000313" key="2">
    <source>
        <dbReference type="EMBL" id="KAK6190904.1"/>
    </source>
</evidence>
<dbReference type="EMBL" id="JAZGQO010000002">
    <property type="protein sequence ID" value="KAK6190904.1"/>
    <property type="molecule type" value="Genomic_DNA"/>
</dbReference>
<accession>A0AAN8KCP0</accession>
<dbReference type="Proteomes" id="UP001347796">
    <property type="component" value="Unassembled WGS sequence"/>
</dbReference>
<name>A0AAN8KCP0_PATCE</name>
<proteinExistence type="predicted"/>
<protein>
    <submittedName>
        <fullName evidence="2">Uncharacterized protein</fullName>
    </submittedName>
</protein>
<reference evidence="2 3" key="1">
    <citation type="submission" date="2024-01" db="EMBL/GenBank/DDBJ databases">
        <title>The genome of the rayed Mediterranean limpet Patella caerulea (Linnaeus, 1758).</title>
        <authorList>
            <person name="Anh-Thu Weber A."/>
            <person name="Halstead-Nussloch G."/>
        </authorList>
    </citation>
    <scope>NUCLEOTIDE SEQUENCE [LARGE SCALE GENOMIC DNA]</scope>
    <source>
        <strain evidence="2">AATW-2023a</strain>
        <tissue evidence="2">Whole specimen</tissue>
    </source>
</reference>
<keyword evidence="1" id="KW-0732">Signal</keyword>
<feature type="chain" id="PRO_5042815872" evidence="1">
    <location>
        <begin position="19"/>
        <end position="108"/>
    </location>
</feature>
<dbReference type="AlphaFoldDB" id="A0AAN8KCP0"/>
<comment type="caution">
    <text evidence="2">The sequence shown here is derived from an EMBL/GenBank/DDBJ whole genome shotgun (WGS) entry which is preliminary data.</text>
</comment>
<organism evidence="2 3">
    <name type="scientific">Patella caerulea</name>
    <name type="common">Rayed Mediterranean limpet</name>
    <dbReference type="NCBI Taxonomy" id="87958"/>
    <lineage>
        <taxon>Eukaryota</taxon>
        <taxon>Metazoa</taxon>
        <taxon>Spiralia</taxon>
        <taxon>Lophotrochozoa</taxon>
        <taxon>Mollusca</taxon>
        <taxon>Gastropoda</taxon>
        <taxon>Patellogastropoda</taxon>
        <taxon>Patelloidea</taxon>
        <taxon>Patellidae</taxon>
        <taxon>Patella</taxon>
    </lineage>
</organism>
<sequence length="108" mass="12099">MYNIQVKILAVFLSLCLALLTDGAAITHPNLRLKRQTADVRTAEYLARMALGRALTSYGCRNIACGMVDVYRSGKKKRAEGNTVDEDDSNSYDFLRALIQRNIQENTN</sequence>
<evidence type="ECO:0000313" key="3">
    <source>
        <dbReference type="Proteomes" id="UP001347796"/>
    </source>
</evidence>
<feature type="signal peptide" evidence="1">
    <location>
        <begin position="1"/>
        <end position="18"/>
    </location>
</feature>
<evidence type="ECO:0000256" key="1">
    <source>
        <dbReference type="SAM" id="SignalP"/>
    </source>
</evidence>